<proteinExistence type="predicted"/>
<feature type="compositionally biased region" description="Low complexity" evidence="1">
    <location>
        <begin position="427"/>
        <end position="440"/>
    </location>
</feature>
<feature type="region of interest" description="Disordered" evidence="1">
    <location>
        <begin position="485"/>
        <end position="527"/>
    </location>
</feature>
<accession>A0A1I8HIN9</accession>
<dbReference type="WBParaSite" id="maker-uti_cns_0006456-snap-gene-0.3-mRNA-1">
    <property type="protein sequence ID" value="maker-uti_cns_0006456-snap-gene-0.3-mRNA-1"/>
    <property type="gene ID" value="maker-uti_cns_0006456-snap-gene-0.3"/>
</dbReference>
<feature type="transmembrane region" description="Helical" evidence="2">
    <location>
        <begin position="170"/>
        <end position="190"/>
    </location>
</feature>
<evidence type="ECO:0000313" key="4">
    <source>
        <dbReference type="WBParaSite" id="maker-uti_cns_0006456-snap-gene-0.3-mRNA-1"/>
    </source>
</evidence>
<feature type="compositionally biased region" description="Polar residues" evidence="1">
    <location>
        <begin position="496"/>
        <end position="507"/>
    </location>
</feature>
<evidence type="ECO:0000256" key="2">
    <source>
        <dbReference type="SAM" id="Phobius"/>
    </source>
</evidence>
<keyword evidence="2" id="KW-0472">Membrane</keyword>
<dbReference type="AlphaFoldDB" id="A0A1I8HIN9"/>
<protein>
    <submittedName>
        <fullName evidence="4">ZP domain-containing protein</fullName>
    </submittedName>
</protein>
<keyword evidence="3" id="KW-1185">Reference proteome</keyword>
<feature type="region of interest" description="Disordered" evidence="1">
    <location>
        <begin position="364"/>
        <end position="388"/>
    </location>
</feature>
<dbReference type="Proteomes" id="UP000095280">
    <property type="component" value="Unplaced"/>
</dbReference>
<evidence type="ECO:0000313" key="3">
    <source>
        <dbReference type="Proteomes" id="UP000095280"/>
    </source>
</evidence>
<keyword evidence="2" id="KW-0812">Transmembrane</keyword>
<feature type="region of interest" description="Disordered" evidence="1">
    <location>
        <begin position="227"/>
        <end position="258"/>
    </location>
</feature>
<organism evidence="3 4">
    <name type="scientific">Macrostomum lignano</name>
    <dbReference type="NCBI Taxonomy" id="282301"/>
    <lineage>
        <taxon>Eukaryota</taxon>
        <taxon>Metazoa</taxon>
        <taxon>Spiralia</taxon>
        <taxon>Lophotrochozoa</taxon>
        <taxon>Platyhelminthes</taxon>
        <taxon>Rhabditophora</taxon>
        <taxon>Macrostomorpha</taxon>
        <taxon>Macrostomida</taxon>
        <taxon>Macrostomidae</taxon>
        <taxon>Macrostomum</taxon>
    </lineage>
</organism>
<keyword evidence="2" id="KW-1133">Transmembrane helix</keyword>
<feature type="region of interest" description="Disordered" evidence="1">
    <location>
        <begin position="316"/>
        <end position="337"/>
    </location>
</feature>
<reference evidence="4" key="1">
    <citation type="submission" date="2016-11" db="UniProtKB">
        <authorList>
            <consortium name="WormBaseParasite"/>
        </authorList>
    </citation>
    <scope>IDENTIFICATION</scope>
</reference>
<feature type="region of interest" description="Disordered" evidence="1">
    <location>
        <begin position="410"/>
        <end position="442"/>
    </location>
</feature>
<feature type="compositionally biased region" description="Low complexity" evidence="1">
    <location>
        <begin position="247"/>
        <end position="256"/>
    </location>
</feature>
<evidence type="ECO:0000256" key="1">
    <source>
        <dbReference type="SAM" id="MobiDB-lite"/>
    </source>
</evidence>
<name>A0A1I8HIN9_9PLAT</name>
<sequence>DKNSMKSQQRLSVIPLLVAIWSSAVVRAYPIEQVESRPIDGHKFVEGQRFRFACRATGNSELALRMICPLTDHAPGDIVSDACFENCGKPLCNQPGLHDCSANMPELSDAGCIRTVSQLSDGSQEIHIENQGHGEVGTSATARPWDNEKHQLKSGWFYNSLVGKLAGIDLVLILLLTVLGVVLLSGFLFIRCQVAAAGRASRDTETPKRPLHQCCTKMLCINMDNSGGPAKSNGYPNRKQAPANYNQQRQQKQQQRLVKAPAIQPFSNGSDTASGQVYSEANLDSSYYSQGEASDGRDADYRLQTHFDAADSRVYPMVSGSQRGPRGGGGGSFFNRDAPDRHSFHNVRASRQRPAIPVDLLMRGNGAESGGGGGAQLSREEIQEQVEKQRREIDNLRQLLRDSQQQLSRLASSQQELHRSVSVTKMPTAASAATTPDDAPMGIHPMEAQGEYELLTRASSANPPTVQASSGDLLQLAIEQPIKEEEVDEEPYVTESQESVQYPTVKTAQKRRSSIGEAYESGRLCPA</sequence>
<feature type="compositionally biased region" description="Basic and acidic residues" evidence="1">
    <location>
        <begin position="378"/>
        <end position="388"/>
    </location>
</feature>